<dbReference type="EMBL" id="FN653056">
    <property type="protein sequence ID" value="CBY24606.1"/>
    <property type="molecule type" value="Genomic_DNA"/>
</dbReference>
<gene>
    <name evidence="1" type="ORF">GSOID_T00012497001</name>
    <name evidence="3" type="ORF">GSOID_T00020326001</name>
    <name evidence="2" type="ORF">GSOID_T00032531001</name>
</gene>
<keyword evidence="4" id="KW-1185">Reference proteome</keyword>
<dbReference type="EMBL" id="FN655635">
    <property type="protein sequence ID" value="CBY39741.1"/>
    <property type="molecule type" value="Genomic_DNA"/>
</dbReference>
<dbReference type="AlphaFoldDB" id="E4XIS2"/>
<sequence>MHPETILREVEINNSPVALAIVKFSDQTMVTVSDNGTFGAFHDIEIAEMRPGTDPVVTIKPFFGYSDDFTKVVCRNLAAGLQVKNKLMISIGLKQEKINKNNLDLLKLELADMLA</sequence>
<evidence type="ECO:0000313" key="1">
    <source>
        <dbReference type="EMBL" id="CBY24606.1"/>
    </source>
</evidence>
<dbReference type="InterPro" id="IPR053720">
    <property type="entry name" value="Psm_Assembly_Chaperone"/>
</dbReference>
<protein>
    <submittedName>
        <fullName evidence="1">Uncharacterized protein</fullName>
    </submittedName>
</protein>
<evidence type="ECO:0000313" key="2">
    <source>
        <dbReference type="EMBL" id="CBY38579.1"/>
    </source>
</evidence>
<reference evidence="1" key="1">
    <citation type="journal article" date="2010" name="Science">
        <title>Plasticity of animal genome architecture unmasked by rapid evolution of a pelagic tunicate.</title>
        <authorList>
            <person name="Denoeud F."/>
            <person name="Henriet S."/>
            <person name="Mungpakdee S."/>
            <person name="Aury J.M."/>
            <person name="Da Silva C."/>
            <person name="Brinkmann H."/>
            <person name="Mikhaleva J."/>
            <person name="Olsen L.C."/>
            <person name="Jubin C."/>
            <person name="Canestro C."/>
            <person name="Bouquet J.M."/>
            <person name="Danks G."/>
            <person name="Poulain J."/>
            <person name="Campsteijn C."/>
            <person name="Adamski M."/>
            <person name="Cross I."/>
            <person name="Yadetie F."/>
            <person name="Muffato M."/>
            <person name="Louis A."/>
            <person name="Butcher S."/>
            <person name="Tsagkogeorga G."/>
            <person name="Konrad A."/>
            <person name="Singh S."/>
            <person name="Jensen M.F."/>
            <person name="Cong E.H."/>
            <person name="Eikeseth-Otteraa H."/>
            <person name="Noel B."/>
            <person name="Anthouard V."/>
            <person name="Porcel B.M."/>
            <person name="Kachouri-Lafond R."/>
            <person name="Nishino A."/>
            <person name="Ugolini M."/>
            <person name="Chourrout P."/>
            <person name="Nishida H."/>
            <person name="Aasland R."/>
            <person name="Huzurbazar S."/>
            <person name="Westhof E."/>
            <person name="Delsuc F."/>
            <person name="Lehrach H."/>
            <person name="Reinhardt R."/>
            <person name="Weissenbach J."/>
            <person name="Roy S.W."/>
            <person name="Artiguenave F."/>
            <person name="Postlethwait J.H."/>
            <person name="Manak J.R."/>
            <person name="Thompson E.M."/>
            <person name="Jaillon O."/>
            <person name="Du Pasquier L."/>
            <person name="Boudinot P."/>
            <person name="Liberles D.A."/>
            <person name="Volff J.N."/>
            <person name="Philippe H."/>
            <person name="Lenhard B."/>
            <person name="Roest Crollius H."/>
            <person name="Wincker P."/>
            <person name="Chourrout D."/>
        </authorList>
    </citation>
    <scope>NUCLEOTIDE SEQUENCE [LARGE SCALE GENOMIC DNA]</scope>
</reference>
<evidence type="ECO:0000313" key="3">
    <source>
        <dbReference type="EMBL" id="CBY39741.1"/>
    </source>
</evidence>
<dbReference type="GO" id="GO:0043248">
    <property type="term" value="P:proteasome assembly"/>
    <property type="evidence" value="ECO:0007669"/>
    <property type="project" value="InterPro"/>
</dbReference>
<evidence type="ECO:0000313" key="4">
    <source>
        <dbReference type="Proteomes" id="UP000001307"/>
    </source>
</evidence>
<dbReference type="EMBL" id="FN655264">
    <property type="protein sequence ID" value="CBY38579.1"/>
    <property type="molecule type" value="Genomic_DNA"/>
</dbReference>
<dbReference type="Proteomes" id="UP000011014">
    <property type="component" value="Unassembled WGS sequence"/>
</dbReference>
<dbReference type="Proteomes" id="UP000001307">
    <property type="component" value="Unassembled WGS sequence"/>
</dbReference>
<dbReference type="InParanoid" id="E4XIS2"/>
<dbReference type="InterPro" id="IPR018788">
    <property type="entry name" value="Proteasome_assmbl_chp_3"/>
</dbReference>
<organism evidence="1">
    <name type="scientific">Oikopleura dioica</name>
    <name type="common">Tunicate</name>
    <dbReference type="NCBI Taxonomy" id="34765"/>
    <lineage>
        <taxon>Eukaryota</taxon>
        <taxon>Metazoa</taxon>
        <taxon>Chordata</taxon>
        <taxon>Tunicata</taxon>
        <taxon>Appendicularia</taxon>
        <taxon>Copelata</taxon>
        <taxon>Oikopleuridae</taxon>
        <taxon>Oikopleura</taxon>
    </lineage>
</organism>
<dbReference type="OrthoDB" id="10314360at2759"/>
<dbReference type="Gene3D" id="3.30.230.90">
    <property type="match status" value="1"/>
</dbReference>
<name>E4XIS2_OIKDI</name>
<dbReference type="Pfam" id="PF10178">
    <property type="entry name" value="PAC3"/>
    <property type="match status" value="1"/>
</dbReference>
<accession>E4XIS2</accession>
<proteinExistence type="predicted"/>